<reference evidence="3 4" key="1">
    <citation type="submission" date="2024-02" db="EMBL/GenBank/DDBJ databases">
        <authorList>
            <person name="Chen Y."/>
            <person name="Shah S."/>
            <person name="Dougan E. K."/>
            <person name="Thang M."/>
            <person name="Chan C."/>
        </authorList>
    </citation>
    <scope>NUCLEOTIDE SEQUENCE [LARGE SCALE GENOMIC DNA]</scope>
</reference>
<feature type="compositionally biased region" description="Low complexity" evidence="2">
    <location>
        <begin position="78"/>
        <end position="89"/>
    </location>
</feature>
<feature type="coiled-coil region" evidence="1">
    <location>
        <begin position="123"/>
        <end position="150"/>
    </location>
</feature>
<keyword evidence="4" id="KW-1185">Reference proteome</keyword>
<organism evidence="3 4">
    <name type="scientific">Durusdinium trenchii</name>
    <dbReference type="NCBI Taxonomy" id="1381693"/>
    <lineage>
        <taxon>Eukaryota</taxon>
        <taxon>Sar</taxon>
        <taxon>Alveolata</taxon>
        <taxon>Dinophyceae</taxon>
        <taxon>Suessiales</taxon>
        <taxon>Symbiodiniaceae</taxon>
        <taxon>Durusdinium</taxon>
    </lineage>
</organism>
<keyword evidence="3" id="KW-0418">Kinase</keyword>
<dbReference type="Proteomes" id="UP001642464">
    <property type="component" value="Unassembled WGS sequence"/>
</dbReference>
<keyword evidence="1" id="KW-0175">Coiled coil</keyword>
<comment type="caution">
    <text evidence="3">The sequence shown here is derived from an EMBL/GenBank/DDBJ whole genome shotgun (WGS) entry which is preliminary data.</text>
</comment>
<name>A0ABP0KJU2_9DINO</name>
<accession>A0ABP0KJU2</accession>
<sequence>MPGTGKADVSPSQFDMQWRSRVDCEEFWATFPVFSPRPGIHTEGLIPIRVETGHFRKLVGSVRGKPCLAGDDVSACSSQLHSSRSRSGSEATPQPPSRQSFLRTASSPRSSLAAAALVLDAGAADMRNQLQQERVLRQKAEDEVQQLRAKLATYV</sequence>
<protein>
    <submittedName>
        <fullName evidence="3">Mitogen-activated protein kinase</fullName>
    </submittedName>
</protein>
<evidence type="ECO:0000256" key="2">
    <source>
        <dbReference type="SAM" id="MobiDB-lite"/>
    </source>
</evidence>
<gene>
    <name evidence="3" type="ORF">SCF082_LOCUS17424</name>
</gene>
<evidence type="ECO:0000313" key="4">
    <source>
        <dbReference type="Proteomes" id="UP001642464"/>
    </source>
</evidence>
<dbReference type="GO" id="GO:0016301">
    <property type="term" value="F:kinase activity"/>
    <property type="evidence" value="ECO:0007669"/>
    <property type="project" value="UniProtKB-KW"/>
</dbReference>
<evidence type="ECO:0000256" key="1">
    <source>
        <dbReference type="SAM" id="Coils"/>
    </source>
</evidence>
<proteinExistence type="predicted"/>
<feature type="region of interest" description="Disordered" evidence="2">
    <location>
        <begin position="78"/>
        <end position="107"/>
    </location>
</feature>
<keyword evidence="3" id="KW-0808">Transferase</keyword>
<evidence type="ECO:0000313" key="3">
    <source>
        <dbReference type="EMBL" id="CAK9026259.1"/>
    </source>
</evidence>
<dbReference type="EMBL" id="CAXAMM010011470">
    <property type="protein sequence ID" value="CAK9026259.1"/>
    <property type="molecule type" value="Genomic_DNA"/>
</dbReference>